<feature type="region of interest" description="Disordered" evidence="2">
    <location>
        <begin position="106"/>
        <end position="130"/>
    </location>
</feature>
<comment type="caution">
    <text evidence="3">The sequence shown here is derived from an EMBL/GenBank/DDBJ whole genome shotgun (WGS) entry which is preliminary data.</text>
</comment>
<evidence type="ECO:0000256" key="2">
    <source>
        <dbReference type="SAM" id="MobiDB-lite"/>
    </source>
</evidence>
<reference evidence="3 4" key="1">
    <citation type="submission" date="2018-09" db="EMBL/GenBank/DDBJ databases">
        <title>Phylogeny of the Shewanellaceae, and recommendation for two new genera, Pseudoshewanella and Parashewanella.</title>
        <authorList>
            <person name="Wang G."/>
        </authorList>
    </citation>
    <scope>NUCLEOTIDE SEQUENCE [LARGE SCALE GENOMIC DNA]</scope>
    <source>
        <strain evidence="3 4">C51</strain>
    </source>
</reference>
<evidence type="ECO:0000313" key="3">
    <source>
        <dbReference type="EMBL" id="RLV60750.1"/>
    </source>
</evidence>
<feature type="coiled-coil region" evidence="1">
    <location>
        <begin position="256"/>
        <end position="343"/>
    </location>
</feature>
<dbReference type="AlphaFoldDB" id="A0A3L8Q009"/>
<gene>
    <name evidence="3" type="ORF">D5018_05610</name>
</gene>
<name>A0A3L8Q009_9GAMM</name>
<proteinExistence type="predicted"/>
<keyword evidence="4" id="KW-1185">Reference proteome</keyword>
<organism evidence="3 4">
    <name type="scientific">Parashewanella curva</name>
    <dbReference type="NCBI Taxonomy" id="2338552"/>
    <lineage>
        <taxon>Bacteria</taxon>
        <taxon>Pseudomonadati</taxon>
        <taxon>Pseudomonadota</taxon>
        <taxon>Gammaproteobacteria</taxon>
        <taxon>Alteromonadales</taxon>
        <taxon>Shewanellaceae</taxon>
        <taxon>Parashewanella</taxon>
    </lineage>
</organism>
<accession>A0A3L8Q009</accession>
<dbReference type="Proteomes" id="UP000281474">
    <property type="component" value="Unassembled WGS sequence"/>
</dbReference>
<sequence>MCDFQIKPGPEEFISCKKAIIKFENDRNEELEFNVRVRDNEIMAAWFGENEPEVDTDPLGGVDNTLRDMLFPKESKKRKRYLNPSGCLLRECRSYIKNRLPRNRIHSEPVASSHERLPAERYHRSESLPAGASANKALPFTDAGLTASFHSQSQSYSQSDWFSLSQCLTMSGSVFQSQATVEPASSLGSQFLISPLNSQRDNEGSQLSFRTPMASSQVGSMTNGTYSRMHSQITLTNSVMQTDAEGVTCSPELPQWNNAQQEIEALRHECLKLKRKNQILEKKYQEIALQLKTERAIEKSRRGALSDREKAIKQQEEKMVERMRKADSLLAEAREKLARFKVKEAGLRDMETESLIKLQNDKSAILRRIQTSAVTFRQTLIDELGEVRSALAPLMELEKLKGKGDFSVFLFAASLAEVDFDCFKKLEEQITLLEQKQRASERVLQLQHL</sequence>
<evidence type="ECO:0000313" key="4">
    <source>
        <dbReference type="Proteomes" id="UP000281474"/>
    </source>
</evidence>
<protein>
    <submittedName>
        <fullName evidence="3">Uncharacterized protein</fullName>
    </submittedName>
</protein>
<dbReference type="EMBL" id="QZEI01000012">
    <property type="protein sequence ID" value="RLV60750.1"/>
    <property type="molecule type" value="Genomic_DNA"/>
</dbReference>
<keyword evidence="1" id="KW-0175">Coiled coil</keyword>
<feature type="compositionally biased region" description="Basic and acidic residues" evidence="2">
    <location>
        <begin position="113"/>
        <end position="126"/>
    </location>
</feature>
<evidence type="ECO:0000256" key="1">
    <source>
        <dbReference type="SAM" id="Coils"/>
    </source>
</evidence>